<sequence length="60" mass="6883">MATTPTKDYAKIRKIALMAIKSILTMLQHNIRYIVIYFAADYAARQRTGHGSSNEQPRTR</sequence>
<evidence type="ECO:0000313" key="1">
    <source>
        <dbReference type="EMBL" id="EFE22590.1"/>
    </source>
</evidence>
<protein>
    <submittedName>
        <fullName evidence="1">Uncharacterized protein</fullName>
    </submittedName>
</protein>
<gene>
    <name evidence="1" type="ORF">EDWATA_02423</name>
</gene>
<evidence type="ECO:0000313" key="2">
    <source>
        <dbReference type="Proteomes" id="UP000003692"/>
    </source>
</evidence>
<reference evidence="1 2" key="1">
    <citation type="submission" date="2010-02" db="EMBL/GenBank/DDBJ databases">
        <authorList>
            <person name="Weinstock G."/>
            <person name="Sodergren E."/>
            <person name="Clifton S."/>
            <person name="Fulton L."/>
            <person name="Fulton B."/>
            <person name="Courtney L."/>
            <person name="Fronick C."/>
            <person name="Harrison M."/>
            <person name="Strong C."/>
            <person name="Farmer C."/>
            <person name="Delahaunty K."/>
            <person name="Markovic C."/>
            <person name="Hall O."/>
            <person name="Minx P."/>
            <person name="Tomlinson C."/>
            <person name="Mitreva M."/>
            <person name="Nelson J."/>
            <person name="Hou S."/>
            <person name="Wollam A."/>
            <person name="Pepin K.H."/>
            <person name="Johnson M."/>
            <person name="Bhonagiri V."/>
            <person name="Zhang X."/>
            <person name="Suruliraj S."/>
            <person name="Warren W."/>
            <person name="Chinwalla A."/>
            <person name="Mardis E.R."/>
            <person name="Wilson R.K."/>
        </authorList>
    </citation>
    <scope>NUCLEOTIDE SEQUENCE [LARGE SCALE GENOMIC DNA]</scope>
    <source>
        <strain evidence="1 2">ATCC 23685</strain>
    </source>
</reference>
<organism evidence="1 2">
    <name type="scientific">Edwardsiella tarda ATCC 23685</name>
    <dbReference type="NCBI Taxonomy" id="500638"/>
    <lineage>
        <taxon>Bacteria</taxon>
        <taxon>Pseudomonadati</taxon>
        <taxon>Pseudomonadota</taxon>
        <taxon>Gammaproteobacteria</taxon>
        <taxon>Enterobacterales</taxon>
        <taxon>Hafniaceae</taxon>
        <taxon>Edwardsiella</taxon>
    </lineage>
</organism>
<comment type="caution">
    <text evidence="1">The sequence shown here is derived from an EMBL/GenBank/DDBJ whole genome shotgun (WGS) entry which is preliminary data.</text>
</comment>
<proteinExistence type="predicted"/>
<dbReference type="EMBL" id="ADGK01000208">
    <property type="protein sequence ID" value="EFE22590.1"/>
    <property type="molecule type" value="Genomic_DNA"/>
</dbReference>
<accession>D4F6N9</accession>
<name>D4F6N9_EDWTA</name>
<dbReference type="AlphaFoldDB" id="D4F6N9"/>
<dbReference type="HOGENOM" id="CLU_2934044_0_0_6"/>
<dbReference type="Proteomes" id="UP000003692">
    <property type="component" value="Unassembled WGS sequence"/>
</dbReference>